<evidence type="ECO:0000313" key="2">
    <source>
        <dbReference type="EMBL" id="MRG87587.1"/>
    </source>
</evidence>
<dbReference type="GO" id="GO:0003677">
    <property type="term" value="F:DNA binding"/>
    <property type="evidence" value="ECO:0007669"/>
    <property type="project" value="UniProtKB-KW"/>
</dbReference>
<dbReference type="SUPFAM" id="SSF47406">
    <property type="entry name" value="SinR repressor dimerisation domain-like"/>
    <property type="match status" value="1"/>
</dbReference>
<organism evidence="2 3">
    <name type="scientific">Salinibacillus xinjiangensis</name>
    <dbReference type="NCBI Taxonomy" id="1229268"/>
    <lineage>
        <taxon>Bacteria</taxon>
        <taxon>Bacillati</taxon>
        <taxon>Bacillota</taxon>
        <taxon>Bacilli</taxon>
        <taxon>Bacillales</taxon>
        <taxon>Bacillaceae</taxon>
        <taxon>Salinibacillus</taxon>
    </lineage>
</organism>
<gene>
    <name evidence="2" type="primary">sinI</name>
    <name evidence="2" type="ORF">GH754_14965</name>
</gene>
<name>A0A6G1X9G8_9BACI</name>
<dbReference type="GO" id="GO:0006355">
    <property type="term" value="P:regulation of DNA-templated transcription"/>
    <property type="evidence" value="ECO:0007669"/>
    <property type="project" value="InterPro"/>
</dbReference>
<reference evidence="2 3" key="1">
    <citation type="submission" date="2019-11" db="EMBL/GenBank/DDBJ databases">
        <authorList>
            <person name="Li J."/>
        </authorList>
    </citation>
    <scope>NUCLEOTIDE SEQUENCE [LARGE SCALE GENOMIC DNA]</scope>
    <source>
        <strain evidence="2 3">J4</strain>
    </source>
</reference>
<dbReference type="AlphaFoldDB" id="A0A6G1X9G8"/>
<proteinExistence type="predicted"/>
<evidence type="ECO:0000259" key="1">
    <source>
        <dbReference type="PROSITE" id="PS51500"/>
    </source>
</evidence>
<feature type="domain" description="Sin" evidence="1">
    <location>
        <begin position="4"/>
        <end position="42"/>
    </location>
</feature>
<keyword evidence="3" id="KW-1185">Reference proteome</keyword>
<dbReference type="EMBL" id="WJNH01000010">
    <property type="protein sequence ID" value="MRG87587.1"/>
    <property type="molecule type" value="Genomic_DNA"/>
</dbReference>
<dbReference type="PROSITE" id="PS51500">
    <property type="entry name" value="SIN"/>
    <property type="match status" value="1"/>
</dbReference>
<evidence type="ECO:0000313" key="3">
    <source>
        <dbReference type="Proteomes" id="UP000480185"/>
    </source>
</evidence>
<comment type="caution">
    <text evidence="2">The sequence shown here is derived from an EMBL/GenBank/DDBJ whole genome shotgun (WGS) entry which is preliminary data.</text>
</comment>
<dbReference type="RefSeq" id="WP_323742046.1">
    <property type="nucleotide sequence ID" value="NZ_WJNH01000010.1"/>
</dbReference>
<dbReference type="Proteomes" id="UP000480185">
    <property type="component" value="Unassembled WGS sequence"/>
</dbReference>
<dbReference type="InterPro" id="IPR010981">
    <property type="entry name" value="SinR/SinI_dimer_dom"/>
</dbReference>
<dbReference type="GO" id="GO:0046983">
    <property type="term" value="F:protein dimerization activity"/>
    <property type="evidence" value="ECO:0007669"/>
    <property type="project" value="InterPro"/>
</dbReference>
<sequence length="45" mass="5381">MFDRENTVSEENLDPDWIYLIQEAKAYGLNIEEIRNFLILGSEKY</sequence>
<protein>
    <submittedName>
        <fullName evidence="2">DNA-binding anti-repressor SinI</fullName>
    </submittedName>
</protein>
<accession>A0A6G1X9G8</accession>
<dbReference type="InterPro" id="IPR036281">
    <property type="entry name" value="SinR/SinI_dimer_dom_sf"/>
</dbReference>
<dbReference type="Pfam" id="PF08671">
    <property type="entry name" value="SinI"/>
    <property type="match status" value="1"/>
</dbReference>
<keyword evidence="2" id="KW-0238">DNA-binding</keyword>